<dbReference type="Gene3D" id="2.130.10.130">
    <property type="entry name" value="Integrin alpha, N-terminal"/>
    <property type="match status" value="3"/>
</dbReference>
<dbReference type="Proteomes" id="UP000326979">
    <property type="component" value="Unassembled WGS sequence"/>
</dbReference>
<evidence type="ECO:0000256" key="4">
    <source>
        <dbReference type="ARBA" id="ARBA00023180"/>
    </source>
</evidence>
<dbReference type="OrthoDB" id="344301at2"/>
<reference evidence="7 8" key="1">
    <citation type="submission" date="2019-07" db="EMBL/GenBank/DDBJ databases">
        <title>New species of Amycolatopsis and Streptomyces.</title>
        <authorList>
            <person name="Duangmal K."/>
            <person name="Teo W.F.A."/>
            <person name="Lipun K."/>
        </authorList>
    </citation>
    <scope>NUCLEOTIDE SEQUENCE [LARGE SCALE GENOMIC DNA]</scope>
    <source>
        <strain evidence="7 8">TISTR 2346</strain>
    </source>
</reference>
<evidence type="ECO:0000313" key="7">
    <source>
        <dbReference type="EMBL" id="MPY44004.1"/>
    </source>
</evidence>
<dbReference type="PANTHER" id="PTHR23221:SF7">
    <property type="entry name" value="PHOSPHATIDYLINOSITOL-GLYCAN-SPECIFIC PHOSPHOLIPASE D"/>
    <property type="match status" value="1"/>
</dbReference>
<dbReference type="SUPFAM" id="SSF69318">
    <property type="entry name" value="Integrin alpha N-terminal domain"/>
    <property type="match status" value="1"/>
</dbReference>
<comment type="caution">
    <text evidence="7">The sequence shown here is derived from an EMBL/GenBank/DDBJ whole genome shotgun (WGS) entry which is preliminary data.</text>
</comment>
<gene>
    <name evidence="7" type="ORF">FNH04_30125</name>
</gene>
<dbReference type="InterPro" id="IPR013517">
    <property type="entry name" value="FG-GAP"/>
</dbReference>
<dbReference type="PANTHER" id="PTHR23221">
    <property type="entry name" value="GLYCOSYLPHOSPHATIDYLINOSITOL PHOSPHOLIPASE D"/>
    <property type="match status" value="1"/>
</dbReference>
<dbReference type="InterPro" id="IPR013519">
    <property type="entry name" value="Int_alpha_beta-p"/>
</dbReference>
<dbReference type="Pfam" id="PF01839">
    <property type="entry name" value="FG-GAP"/>
    <property type="match status" value="5"/>
</dbReference>
<name>A0A5N8WCA1_9ACTN</name>
<feature type="signal peptide" evidence="6">
    <location>
        <begin position="1"/>
        <end position="25"/>
    </location>
</feature>
<proteinExistence type="predicted"/>
<organism evidence="7 8">
    <name type="scientific">Streptomyces phyllanthi</name>
    <dbReference type="NCBI Taxonomy" id="1803180"/>
    <lineage>
        <taxon>Bacteria</taxon>
        <taxon>Bacillati</taxon>
        <taxon>Actinomycetota</taxon>
        <taxon>Actinomycetes</taxon>
        <taxon>Kitasatosporales</taxon>
        <taxon>Streptomycetaceae</taxon>
        <taxon>Streptomyces</taxon>
    </lineage>
</organism>
<evidence type="ECO:0000256" key="6">
    <source>
        <dbReference type="SAM" id="SignalP"/>
    </source>
</evidence>
<keyword evidence="8" id="KW-1185">Reference proteome</keyword>
<keyword evidence="3" id="KW-0378">Hydrolase</keyword>
<protein>
    <recommendedName>
        <fullName evidence="9">VCBS repeat-containing protein</fullName>
    </recommendedName>
</protein>
<evidence type="ECO:0000256" key="3">
    <source>
        <dbReference type="ARBA" id="ARBA00022801"/>
    </source>
</evidence>
<keyword evidence="2" id="KW-0677">Repeat</keyword>
<evidence type="ECO:0000256" key="2">
    <source>
        <dbReference type="ARBA" id="ARBA00022737"/>
    </source>
</evidence>
<dbReference type="GO" id="GO:0016787">
    <property type="term" value="F:hydrolase activity"/>
    <property type="evidence" value="ECO:0007669"/>
    <property type="project" value="UniProtKB-KW"/>
</dbReference>
<dbReference type="PROSITE" id="PS51470">
    <property type="entry name" value="FG_GAP"/>
    <property type="match status" value="3"/>
</dbReference>
<dbReference type="EMBL" id="VJZE01000279">
    <property type="protein sequence ID" value="MPY44004.1"/>
    <property type="molecule type" value="Genomic_DNA"/>
</dbReference>
<feature type="region of interest" description="Disordered" evidence="5">
    <location>
        <begin position="366"/>
        <end position="385"/>
    </location>
</feature>
<accession>A0A5N8WCA1</accession>
<evidence type="ECO:0000256" key="1">
    <source>
        <dbReference type="ARBA" id="ARBA00022729"/>
    </source>
</evidence>
<keyword evidence="4" id="KW-0325">Glycoprotein</keyword>
<feature type="chain" id="PRO_5039363167" description="VCBS repeat-containing protein" evidence="6">
    <location>
        <begin position="26"/>
        <end position="458"/>
    </location>
</feature>
<dbReference type="RefSeq" id="WP_152788938.1">
    <property type="nucleotide sequence ID" value="NZ_BAABEQ010000005.1"/>
</dbReference>
<sequence length="458" mass="45839">MRAKKLVLAVCAGALVAAGSALPLAGTAAAASALKDDYNGDGYRDLVIGTPKANAVTVTFGSASGVSPARSVTVTQNTSGVPGVTEAEDEFGENVTSGDANNDGYADLIVGAPGEKVTGKPDGSVTIVWGGANGFTTGGMVLNAPSAEDVRFGEGASFVDLDGDGYAQLAVISSNRWWWYSDGAVPTTPNAPEVPFLPEDIRLEGMEAGHFTSATGYTYVVYGEHADGSPYTAYVKGGSGDIGYYSRVLAEGTDRRATSSAAGSGDVDGDGYTDLVTGNPADNSITVHYGGPGDFGHTGTYTQESPQVPGTSELLDRFGSSVAVGDVTGDGRADVAVGVPGETVDSGADVGTVVLLRGSATGLGGGASWHQDTSGVPGVSEPGDGFGSTVRIKDINKNGRADLAVGATGEDIGSAADAGAVWVLRGTTSGLTTSSVTSFNGSDFGIGGAGRQFGAVLR</sequence>
<evidence type="ECO:0008006" key="9">
    <source>
        <dbReference type="Google" id="ProtNLM"/>
    </source>
</evidence>
<dbReference type="AlphaFoldDB" id="A0A5N8WCA1"/>
<evidence type="ECO:0000256" key="5">
    <source>
        <dbReference type="SAM" id="MobiDB-lite"/>
    </source>
</evidence>
<keyword evidence="1 6" id="KW-0732">Signal</keyword>
<dbReference type="SMART" id="SM00191">
    <property type="entry name" value="Int_alpha"/>
    <property type="match status" value="6"/>
</dbReference>
<dbReference type="InterPro" id="IPR028994">
    <property type="entry name" value="Integrin_alpha_N"/>
</dbReference>
<evidence type="ECO:0000313" key="8">
    <source>
        <dbReference type="Proteomes" id="UP000326979"/>
    </source>
</evidence>